<dbReference type="GO" id="GO:0016747">
    <property type="term" value="F:acyltransferase activity, transferring groups other than amino-acyl groups"/>
    <property type="evidence" value="ECO:0007669"/>
    <property type="project" value="InterPro"/>
</dbReference>
<dbReference type="OrthoDB" id="3190820at2"/>
<name>A0A291GZN4_9MICO</name>
<evidence type="ECO:0000259" key="3">
    <source>
        <dbReference type="PROSITE" id="PS51186"/>
    </source>
</evidence>
<dbReference type="SUPFAM" id="SSF55729">
    <property type="entry name" value="Acyl-CoA N-acyltransferases (Nat)"/>
    <property type="match status" value="1"/>
</dbReference>
<dbReference type="InterPro" id="IPR050832">
    <property type="entry name" value="Bact_Acetyltransf"/>
</dbReference>
<dbReference type="CDD" id="cd04301">
    <property type="entry name" value="NAT_SF"/>
    <property type="match status" value="1"/>
</dbReference>
<feature type="domain" description="N-acetyltransferase" evidence="3">
    <location>
        <begin position="2"/>
        <end position="157"/>
    </location>
</feature>
<dbReference type="KEGG" id="bgg:CFK41_13535"/>
<sequence length="163" mass="17740">MIEVRRIGAEDWAIWRELRLRALADAPEAFGTTLEEVLGRDTEEHWRAGVTAPMVPFLVEADGAPAGMGRLLLDDTGEVTELISVWIASEARGRGAGRALLDAAVEHHAAHLADTRLLLAVVETNAPARRLYERGGFVVIGPNPEDDAELLMERLRGGGAQDR</sequence>
<reference evidence="4 5" key="1">
    <citation type="journal article" date="2014" name="Int. J. Syst. Evol. Microbiol.">
        <title>Brachybacterium ginsengisoli sp. nov., isolated from soil of a ginseng field.</title>
        <authorList>
            <person name="Hoang V.A."/>
            <person name="Kim Y.J."/>
            <person name="Nguyen N.L."/>
            <person name="Yang D.C."/>
        </authorList>
    </citation>
    <scope>NUCLEOTIDE SEQUENCE [LARGE SCALE GENOMIC DNA]</scope>
    <source>
        <strain evidence="4 5">DCY80</strain>
    </source>
</reference>
<proteinExistence type="predicted"/>
<dbReference type="InterPro" id="IPR000182">
    <property type="entry name" value="GNAT_dom"/>
</dbReference>
<dbReference type="AlphaFoldDB" id="A0A291GZN4"/>
<evidence type="ECO:0000313" key="5">
    <source>
        <dbReference type="Proteomes" id="UP000217889"/>
    </source>
</evidence>
<evidence type="ECO:0000256" key="1">
    <source>
        <dbReference type="ARBA" id="ARBA00022679"/>
    </source>
</evidence>
<dbReference type="PANTHER" id="PTHR43877">
    <property type="entry name" value="AMINOALKYLPHOSPHONATE N-ACETYLTRANSFERASE-RELATED-RELATED"/>
    <property type="match status" value="1"/>
</dbReference>
<keyword evidence="2" id="KW-0012">Acyltransferase</keyword>
<dbReference type="PANTHER" id="PTHR43877:SF2">
    <property type="entry name" value="AMINOALKYLPHOSPHONATE N-ACETYLTRANSFERASE-RELATED"/>
    <property type="match status" value="1"/>
</dbReference>
<dbReference type="Proteomes" id="UP000217889">
    <property type="component" value="Chromosome"/>
</dbReference>
<dbReference type="EMBL" id="CP023564">
    <property type="protein sequence ID" value="ATG55679.1"/>
    <property type="molecule type" value="Genomic_DNA"/>
</dbReference>
<gene>
    <name evidence="4" type="ORF">CFK41_13535</name>
</gene>
<evidence type="ECO:0000256" key="2">
    <source>
        <dbReference type="ARBA" id="ARBA00023315"/>
    </source>
</evidence>
<dbReference type="Pfam" id="PF00583">
    <property type="entry name" value="Acetyltransf_1"/>
    <property type="match status" value="1"/>
</dbReference>
<dbReference type="Gene3D" id="3.40.630.30">
    <property type="match status" value="1"/>
</dbReference>
<dbReference type="InterPro" id="IPR016181">
    <property type="entry name" value="Acyl_CoA_acyltransferase"/>
</dbReference>
<dbReference type="RefSeq" id="WP_096800139.1">
    <property type="nucleotide sequence ID" value="NZ_CP023564.1"/>
</dbReference>
<organism evidence="4 5">
    <name type="scientific">Brachybacterium ginsengisoli</name>
    <dbReference type="NCBI Taxonomy" id="1331682"/>
    <lineage>
        <taxon>Bacteria</taxon>
        <taxon>Bacillati</taxon>
        <taxon>Actinomycetota</taxon>
        <taxon>Actinomycetes</taxon>
        <taxon>Micrococcales</taxon>
        <taxon>Dermabacteraceae</taxon>
        <taxon>Brachybacterium</taxon>
    </lineage>
</organism>
<dbReference type="PROSITE" id="PS51186">
    <property type="entry name" value="GNAT"/>
    <property type="match status" value="1"/>
</dbReference>
<evidence type="ECO:0000313" key="4">
    <source>
        <dbReference type="EMBL" id="ATG55679.1"/>
    </source>
</evidence>
<accession>A0A291GZN4</accession>
<keyword evidence="5" id="KW-1185">Reference proteome</keyword>
<protein>
    <submittedName>
        <fullName evidence="4">GNAT family N-acetyltransferase</fullName>
    </submittedName>
</protein>
<keyword evidence="1 4" id="KW-0808">Transferase</keyword>